<dbReference type="NCBIfam" id="TIGR01297">
    <property type="entry name" value="CDF"/>
    <property type="match status" value="1"/>
</dbReference>
<dbReference type="Pfam" id="PF01545">
    <property type="entry name" value="Cation_efflux"/>
    <property type="match status" value="1"/>
</dbReference>
<evidence type="ECO:0000256" key="7">
    <source>
        <dbReference type="SAM" id="MobiDB-lite"/>
    </source>
</evidence>
<keyword evidence="2" id="KW-0813">Transport</keyword>
<evidence type="ECO:0000313" key="11">
    <source>
        <dbReference type="Proteomes" id="UP000542405"/>
    </source>
</evidence>
<dbReference type="Proteomes" id="UP000542405">
    <property type="component" value="Unassembled WGS sequence"/>
</dbReference>
<dbReference type="SUPFAM" id="SSF161111">
    <property type="entry name" value="Cation efflux protein transmembrane domain-like"/>
    <property type="match status" value="1"/>
</dbReference>
<sequence>MNHSPSHDHVFLGQDHRRNERRVWWVIALTASMMAIEIVAGNIYGSMALVADGWHMSTHAGAMLITALAYGYARRQARNPRFTFGTGKLGELAGFASAIVLALIALIIGWESLARLVDPVPIRFDQAIAIAVAGLLVNLVSAWLLKDDHGHAHGHGGHGHGHAGHGHDHDHGPLVRGARDRGHHGHDHDHDHDRNHNHNHDHDHDRNHNHGHAPAAGHGHAARVRDNNLRSAYIHVLADALTSVLAIAALLLGRSYGWLWADPAMGVVGALVIARWSWGLIRDSGTVLLDATPQSGKMRRDIEQALDAGDGEIADLHVWQVGPGHYAAIVSLVTRHPRDSAFYKAKLAHIAGLSHLTVETQASP</sequence>
<feature type="transmembrane region" description="Helical" evidence="8">
    <location>
        <begin position="23"/>
        <end position="44"/>
    </location>
</feature>
<dbReference type="InterPro" id="IPR002524">
    <property type="entry name" value="Cation_efflux"/>
</dbReference>
<keyword evidence="3 8" id="KW-0812">Transmembrane</keyword>
<dbReference type="InterPro" id="IPR058533">
    <property type="entry name" value="Cation_efflux_TM"/>
</dbReference>
<feature type="compositionally biased region" description="Basic and acidic residues" evidence="7">
    <location>
        <begin position="165"/>
        <end position="208"/>
    </location>
</feature>
<evidence type="ECO:0000256" key="6">
    <source>
        <dbReference type="ARBA" id="ARBA00023136"/>
    </source>
</evidence>
<dbReference type="GO" id="GO:0006882">
    <property type="term" value="P:intracellular zinc ion homeostasis"/>
    <property type="evidence" value="ECO:0007669"/>
    <property type="project" value="InterPro"/>
</dbReference>
<feature type="transmembrane region" description="Helical" evidence="8">
    <location>
        <begin position="232"/>
        <end position="252"/>
    </location>
</feature>
<dbReference type="InterPro" id="IPR027469">
    <property type="entry name" value="Cation_efflux_TMD_sf"/>
</dbReference>
<comment type="subcellular location">
    <subcellularLocation>
        <location evidence="1">Membrane</location>
        <topology evidence="1">Multi-pass membrane protein</topology>
    </subcellularLocation>
</comment>
<evidence type="ECO:0000256" key="8">
    <source>
        <dbReference type="SAM" id="Phobius"/>
    </source>
</evidence>
<organism evidence="10 11">
    <name type="scientific">Achromobacter ruhlandii</name>
    <dbReference type="NCBI Taxonomy" id="72557"/>
    <lineage>
        <taxon>Bacteria</taxon>
        <taxon>Pseudomonadati</taxon>
        <taxon>Pseudomonadota</taxon>
        <taxon>Betaproteobacteria</taxon>
        <taxon>Burkholderiales</taxon>
        <taxon>Alcaligenaceae</taxon>
        <taxon>Achromobacter</taxon>
    </lineage>
</organism>
<dbReference type="EMBL" id="JABBZE010000171">
    <property type="protein sequence ID" value="NMU91133.1"/>
    <property type="molecule type" value="Genomic_DNA"/>
</dbReference>
<feature type="transmembrane region" description="Helical" evidence="8">
    <location>
        <begin position="258"/>
        <end position="278"/>
    </location>
</feature>
<evidence type="ECO:0000256" key="1">
    <source>
        <dbReference type="ARBA" id="ARBA00004141"/>
    </source>
</evidence>
<evidence type="ECO:0000256" key="2">
    <source>
        <dbReference type="ARBA" id="ARBA00022448"/>
    </source>
</evidence>
<comment type="caution">
    <text evidence="10">The sequence shown here is derived from an EMBL/GenBank/DDBJ whole genome shotgun (WGS) entry which is preliminary data.</text>
</comment>
<evidence type="ECO:0000256" key="5">
    <source>
        <dbReference type="ARBA" id="ARBA00023065"/>
    </source>
</evidence>
<dbReference type="NCBIfam" id="NF033827">
    <property type="entry name" value="CDF_efflux_DmeF"/>
    <property type="match status" value="1"/>
</dbReference>
<feature type="transmembrane region" description="Helical" evidence="8">
    <location>
        <begin position="126"/>
        <end position="145"/>
    </location>
</feature>
<feature type="compositionally biased region" description="Basic residues" evidence="7">
    <location>
        <begin position="152"/>
        <end position="164"/>
    </location>
</feature>
<feature type="transmembrane region" description="Helical" evidence="8">
    <location>
        <begin position="56"/>
        <end position="73"/>
    </location>
</feature>
<gene>
    <name evidence="10" type="primary">dmeF</name>
    <name evidence="10" type="ORF">HGQ98_15395</name>
</gene>
<dbReference type="PANTHER" id="PTHR45755">
    <property type="match status" value="1"/>
</dbReference>
<feature type="domain" description="Cation efflux protein transmembrane" evidence="9">
    <location>
        <begin position="25"/>
        <end position="289"/>
    </location>
</feature>
<evidence type="ECO:0000256" key="4">
    <source>
        <dbReference type="ARBA" id="ARBA00022989"/>
    </source>
</evidence>
<feature type="region of interest" description="Disordered" evidence="7">
    <location>
        <begin position="152"/>
        <end position="221"/>
    </location>
</feature>
<evidence type="ECO:0000313" key="10">
    <source>
        <dbReference type="EMBL" id="NMU91133.1"/>
    </source>
</evidence>
<dbReference type="PANTHER" id="PTHR45755:SF4">
    <property type="entry name" value="ZINC TRANSPORTER 7"/>
    <property type="match status" value="1"/>
</dbReference>
<dbReference type="AlphaFoldDB" id="A0A848NKN0"/>
<feature type="transmembrane region" description="Helical" evidence="8">
    <location>
        <begin position="93"/>
        <end position="114"/>
    </location>
</feature>
<dbReference type="InterPro" id="IPR045316">
    <property type="entry name" value="Msc2-like"/>
</dbReference>
<protein>
    <submittedName>
        <fullName evidence="10">CDF family Co(II)/Ni(II) efflux transporter DmeF</fullName>
    </submittedName>
</protein>
<evidence type="ECO:0000256" key="3">
    <source>
        <dbReference type="ARBA" id="ARBA00022692"/>
    </source>
</evidence>
<dbReference type="GO" id="GO:0005385">
    <property type="term" value="F:zinc ion transmembrane transporter activity"/>
    <property type="evidence" value="ECO:0007669"/>
    <property type="project" value="InterPro"/>
</dbReference>
<evidence type="ECO:0000259" key="9">
    <source>
        <dbReference type="Pfam" id="PF01545"/>
    </source>
</evidence>
<dbReference type="Gene3D" id="1.20.1510.10">
    <property type="entry name" value="Cation efflux protein transmembrane domain"/>
    <property type="match status" value="1"/>
</dbReference>
<dbReference type="RefSeq" id="WP_169536872.1">
    <property type="nucleotide sequence ID" value="NZ_JABBZE010000171.1"/>
</dbReference>
<dbReference type="GO" id="GO:0016020">
    <property type="term" value="C:membrane"/>
    <property type="evidence" value="ECO:0007669"/>
    <property type="project" value="UniProtKB-SubCell"/>
</dbReference>
<reference evidence="10 11" key="1">
    <citation type="submission" date="2020-04" db="EMBL/GenBank/DDBJ databases">
        <title>Achromobacter ruhlandii genome sequencing and assembly.</title>
        <authorList>
            <person name="Martins R.C.R."/>
            <person name="Perdigao-Neto L.V."/>
            <person name="Levin A.S.S."/>
            <person name="Costa S.F."/>
        </authorList>
    </citation>
    <scope>NUCLEOTIDE SEQUENCE [LARGE SCALE GENOMIC DNA]</scope>
    <source>
        <strain evidence="10 11">9035ralo</strain>
    </source>
</reference>
<accession>A0A848NKN0</accession>
<name>A0A848NKN0_9BURK</name>
<keyword evidence="6 8" id="KW-0472">Membrane</keyword>
<proteinExistence type="predicted"/>
<keyword evidence="5" id="KW-0406">Ion transport</keyword>
<keyword evidence="4 8" id="KW-1133">Transmembrane helix</keyword>